<dbReference type="InterPro" id="IPR003782">
    <property type="entry name" value="SCO1/SenC"/>
</dbReference>
<evidence type="ECO:0000256" key="4">
    <source>
        <dbReference type="SAM" id="SignalP"/>
    </source>
</evidence>
<evidence type="ECO:0000259" key="5">
    <source>
        <dbReference type="PROSITE" id="PS51352"/>
    </source>
</evidence>
<dbReference type="PROSITE" id="PS51352">
    <property type="entry name" value="THIOREDOXIN_2"/>
    <property type="match status" value="1"/>
</dbReference>
<evidence type="ECO:0000313" key="7">
    <source>
        <dbReference type="Proteomes" id="UP001589887"/>
    </source>
</evidence>
<keyword evidence="2" id="KW-0186">Copper</keyword>
<sequence>MRKTTLIATALTATAVLALSACGGGNGVESSKAKSSDGAFEVSGGDADNGKTSTVLDSPFTKPDLTLTDTQGKKFDLRKETQGKATLIYFGYTHCPDVCPLVASNLGIAYKKLSKAEQEQLRVVFITSDPDRDTPEVLGKWLRGAGSPSFVGLSGDFKATQAAARSVGISIEPPVKDQNGKIMSTHGKTVLAFSPKDDKAHVIFHEETTFDDYAKAMPKLIKGETP</sequence>
<dbReference type="Pfam" id="PF02630">
    <property type="entry name" value="SCO1-SenC"/>
    <property type="match status" value="1"/>
</dbReference>
<gene>
    <name evidence="6" type="ORF">ACFH04_09040</name>
</gene>
<organism evidence="6 7">
    <name type="scientific">Streptomyces noboritoensis</name>
    <dbReference type="NCBI Taxonomy" id="67337"/>
    <lineage>
        <taxon>Bacteria</taxon>
        <taxon>Bacillati</taxon>
        <taxon>Actinomycetota</taxon>
        <taxon>Actinomycetes</taxon>
        <taxon>Kitasatosporales</taxon>
        <taxon>Streptomycetaceae</taxon>
        <taxon>Streptomyces</taxon>
    </lineage>
</organism>
<dbReference type="PANTHER" id="PTHR12151:SF25">
    <property type="entry name" value="LINALOOL DEHYDRATASE_ISOMERASE DOMAIN-CONTAINING PROTEIN"/>
    <property type="match status" value="1"/>
</dbReference>
<feature type="domain" description="Thioredoxin" evidence="5">
    <location>
        <begin position="56"/>
        <end position="208"/>
    </location>
</feature>
<keyword evidence="7" id="KW-1185">Reference proteome</keyword>
<protein>
    <submittedName>
        <fullName evidence="6">SCO family protein</fullName>
    </submittedName>
</protein>
<dbReference type="PROSITE" id="PS51257">
    <property type="entry name" value="PROKAR_LIPOPROTEIN"/>
    <property type="match status" value="1"/>
</dbReference>
<dbReference type="EMBL" id="JBHMQV010000009">
    <property type="protein sequence ID" value="MFC0843857.1"/>
    <property type="molecule type" value="Genomic_DNA"/>
</dbReference>
<evidence type="ECO:0000313" key="6">
    <source>
        <dbReference type="EMBL" id="MFC0843857.1"/>
    </source>
</evidence>
<dbReference type="InterPro" id="IPR036249">
    <property type="entry name" value="Thioredoxin-like_sf"/>
</dbReference>
<feature type="signal peptide" evidence="4">
    <location>
        <begin position="1"/>
        <end position="23"/>
    </location>
</feature>
<feature type="region of interest" description="Disordered" evidence="3">
    <location>
        <begin position="29"/>
        <end position="55"/>
    </location>
</feature>
<dbReference type="CDD" id="cd02968">
    <property type="entry name" value="SCO"/>
    <property type="match status" value="1"/>
</dbReference>
<evidence type="ECO:0000256" key="2">
    <source>
        <dbReference type="ARBA" id="ARBA00023008"/>
    </source>
</evidence>
<dbReference type="SUPFAM" id="SSF52833">
    <property type="entry name" value="Thioredoxin-like"/>
    <property type="match status" value="1"/>
</dbReference>
<comment type="caution">
    <text evidence="6">The sequence shown here is derived from an EMBL/GenBank/DDBJ whole genome shotgun (WGS) entry which is preliminary data.</text>
</comment>
<accession>A0ABV6TDG4</accession>
<dbReference type="InterPro" id="IPR013766">
    <property type="entry name" value="Thioredoxin_domain"/>
</dbReference>
<keyword evidence="4" id="KW-0732">Signal</keyword>
<dbReference type="PANTHER" id="PTHR12151">
    <property type="entry name" value="ELECTRON TRANSPORT PROTIN SCO1/SENC FAMILY MEMBER"/>
    <property type="match status" value="1"/>
</dbReference>
<dbReference type="Gene3D" id="3.40.30.10">
    <property type="entry name" value="Glutaredoxin"/>
    <property type="match status" value="1"/>
</dbReference>
<dbReference type="Proteomes" id="UP001589887">
    <property type="component" value="Unassembled WGS sequence"/>
</dbReference>
<comment type="similarity">
    <text evidence="1">Belongs to the SCO1/2 family.</text>
</comment>
<evidence type="ECO:0000256" key="1">
    <source>
        <dbReference type="ARBA" id="ARBA00010996"/>
    </source>
</evidence>
<reference evidence="6 7" key="1">
    <citation type="submission" date="2024-09" db="EMBL/GenBank/DDBJ databases">
        <authorList>
            <person name="Sun Q."/>
            <person name="Mori K."/>
        </authorList>
    </citation>
    <scope>NUCLEOTIDE SEQUENCE [LARGE SCALE GENOMIC DNA]</scope>
    <source>
        <strain evidence="6 7">JCM 4557</strain>
    </source>
</reference>
<feature type="chain" id="PRO_5045612545" evidence="4">
    <location>
        <begin position="24"/>
        <end position="226"/>
    </location>
</feature>
<evidence type="ECO:0000256" key="3">
    <source>
        <dbReference type="SAM" id="MobiDB-lite"/>
    </source>
</evidence>
<dbReference type="RefSeq" id="WP_394317648.1">
    <property type="nucleotide sequence ID" value="NZ_JBHMQV010000009.1"/>
</dbReference>
<proteinExistence type="inferred from homology"/>
<name>A0ABV6TDG4_9ACTN</name>